<evidence type="ECO:0000259" key="2">
    <source>
        <dbReference type="Pfam" id="PF04909"/>
    </source>
</evidence>
<dbReference type="OrthoDB" id="9787654at2"/>
<evidence type="ECO:0000313" key="4">
    <source>
        <dbReference type="Proteomes" id="UP000054893"/>
    </source>
</evidence>
<dbReference type="EMBL" id="FCOC02000005">
    <property type="protein sequence ID" value="SAL27468.1"/>
    <property type="molecule type" value="Genomic_DNA"/>
</dbReference>
<organism evidence="3 4">
    <name type="scientific">Caballeronia sordidicola</name>
    <name type="common">Burkholderia sordidicola</name>
    <dbReference type="NCBI Taxonomy" id="196367"/>
    <lineage>
        <taxon>Bacteria</taxon>
        <taxon>Pseudomonadati</taxon>
        <taxon>Pseudomonadota</taxon>
        <taxon>Betaproteobacteria</taxon>
        <taxon>Burkholderiales</taxon>
        <taxon>Burkholderiaceae</taxon>
        <taxon>Caballeronia</taxon>
    </lineage>
</organism>
<reference evidence="3 4" key="1">
    <citation type="submission" date="2016-01" db="EMBL/GenBank/DDBJ databases">
        <authorList>
            <person name="Oliw E.H."/>
        </authorList>
    </citation>
    <scope>NUCLEOTIDE SEQUENCE [LARGE SCALE GENOMIC DNA]</scope>
    <source>
        <strain evidence="3">LMG 22029</strain>
    </source>
</reference>
<name>A0A158G5P3_CABSO</name>
<dbReference type="InterPro" id="IPR052350">
    <property type="entry name" value="Metallo-dep_Lactonases"/>
</dbReference>
<accession>A0A158G5P3</accession>
<dbReference type="AlphaFoldDB" id="A0A158G5P3"/>
<keyword evidence="3" id="KW-0378">Hydrolase</keyword>
<feature type="domain" description="Amidohydrolase-related" evidence="2">
    <location>
        <begin position="33"/>
        <end position="342"/>
    </location>
</feature>
<dbReference type="Pfam" id="PF04909">
    <property type="entry name" value="Amidohydro_2"/>
    <property type="match status" value="1"/>
</dbReference>
<dbReference type="RefSeq" id="WP_060818863.1">
    <property type="nucleotide sequence ID" value="NZ_FCOC02000005.1"/>
</dbReference>
<dbReference type="InterPro" id="IPR006680">
    <property type="entry name" value="Amidohydro-rel"/>
</dbReference>
<gene>
    <name evidence="3" type="ORF">AWB64_02270</name>
</gene>
<evidence type="ECO:0000256" key="1">
    <source>
        <dbReference type="ARBA" id="ARBA00038310"/>
    </source>
</evidence>
<dbReference type="Proteomes" id="UP000054893">
    <property type="component" value="Unassembled WGS sequence"/>
</dbReference>
<dbReference type="SUPFAM" id="SSF51556">
    <property type="entry name" value="Metallo-dependent hydrolases"/>
    <property type="match status" value="1"/>
</dbReference>
<protein>
    <submittedName>
        <fullName evidence="3">Amidohydrolase</fullName>
    </submittedName>
</protein>
<evidence type="ECO:0000313" key="3">
    <source>
        <dbReference type="EMBL" id="SAL27468.1"/>
    </source>
</evidence>
<dbReference type="GO" id="GO:0016787">
    <property type="term" value="F:hydrolase activity"/>
    <property type="evidence" value="ECO:0007669"/>
    <property type="project" value="UniProtKB-KW"/>
</dbReference>
<dbReference type="Gene3D" id="3.20.20.140">
    <property type="entry name" value="Metal-dependent hydrolases"/>
    <property type="match status" value="1"/>
</dbReference>
<proteinExistence type="inferred from homology"/>
<dbReference type="InterPro" id="IPR032466">
    <property type="entry name" value="Metal_Hydrolase"/>
</dbReference>
<dbReference type="PANTHER" id="PTHR43569">
    <property type="entry name" value="AMIDOHYDROLASE"/>
    <property type="match status" value="1"/>
</dbReference>
<dbReference type="PANTHER" id="PTHR43569:SF1">
    <property type="entry name" value="BLL3371 PROTEIN"/>
    <property type="match status" value="1"/>
</dbReference>
<comment type="similarity">
    <text evidence="1">Belongs to the metallo-dependent hydrolases superfamily.</text>
</comment>
<sequence length="345" mass="38493">MSQDISPPPHIPVRPDWLSLHVEEALEPSLPIIDSHHHLWQFPDKTYRSTDLLHDLASGHNVRATVFIECQTCYRTDGQPEMASLGEVEFVLKEIEAARKAASPTRVAAAMVGHADLLLGARVTPVLEGLIRCSEGRMKSIRNIGVWHADPTVRASVATPPPHLLMDPRFREGLSRLAPLGLSFDAWVIHTQLEELRSLAGAFPDTPMVLNHVGGPLGIGPYHARRDEVFRQWRTSMLELARYPNVHIKLGGFGMTLFGFDFYNRPRPPSSAKVADVIRPYVETCVEAFGTQRCMFESNFPVDKGNIAYGVLWNAFKRVAAQASVAEKADLFHDTAAQFYRIEAI</sequence>